<organism evidence="2 3">
    <name type="scientific">Lentisphaera profundi</name>
    <dbReference type="NCBI Taxonomy" id="1658616"/>
    <lineage>
        <taxon>Bacteria</taxon>
        <taxon>Pseudomonadati</taxon>
        <taxon>Lentisphaerota</taxon>
        <taxon>Lentisphaeria</taxon>
        <taxon>Lentisphaerales</taxon>
        <taxon>Lentisphaeraceae</taxon>
        <taxon>Lentisphaera</taxon>
    </lineage>
</organism>
<dbReference type="RefSeq" id="WP_274153361.1">
    <property type="nucleotide sequence ID" value="NZ_CP117812.1"/>
</dbReference>
<evidence type="ECO:0000256" key="1">
    <source>
        <dbReference type="SAM" id="MobiDB-lite"/>
    </source>
</evidence>
<accession>A0ABY7VW94</accession>
<keyword evidence="3" id="KW-1185">Reference proteome</keyword>
<evidence type="ECO:0000313" key="2">
    <source>
        <dbReference type="EMBL" id="WDE98490.1"/>
    </source>
</evidence>
<protein>
    <submittedName>
        <fullName evidence="2">Uncharacterized protein</fullName>
    </submittedName>
</protein>
<reference evidence="2 3" key="1">
    <citation type="submission" date="2023-02" db="EMBL/GenBank/DDBJ databases">
        <title>Genome sequence of Lentisphaera profundi SAORIC-696.</title>
        <authorList>
            <person name="Kim e."/>
            <person name="Cho J.-C."/>
            <person name="Choi A."/>
            <person name="Kang I."/>
        </authorList>
    </citation>
    <scope>NUCLEOTIDE SEQUENCE [LARGE SCALE GENOMIC DNA]</scope>
    <source>
        <strain evidence="2 3">SAORIC-696</strain>
    </source>
</reference>
<gene>
    <name evidence="2" type="ORF">PQO03_11620</name>
</gene>
<evidence type="ECO:0000313" key="3">
    <source>
        <dbReference type="Proteomes" id="UP001214250"/>
    </source>
</evidence>
<name>A0ABY7VW94_9BACT</name>
<dbReference type="Proteomes" id="UP001214250">
    <property type="component" value="Chromosome 2"/>
</dbReference>
<proteinExistence type="predicted"/>
<feature type="region of interest" description="Disordered" evidence="1">
    <location>
        <begin position="179"/>
        <end position="198"/>
    </location>
</feature>
<dbReference type="EMBL" id="CP117812">
    <property type="protein sequence ID" value="WDE98490.1"/>
    <property type="molecule type" value="Genomic_DNA"/>
</dbReference>
<sequence length="468" mass="53387">MRKIFCVLICSIFVQSISAGEIKFRSPLEGQIYHYSVQLAYYKANTNPKAKDLQELLNFVHFMRPDLRVSKDIKTALVFGKPLSIKGRDTSELLGSKLKMRALELKEDRDQRELLYIYAQMCKQYGKLDESLHLLMDDARASSFNLDSKHLFKTAGSPEVYDVEKEAEQLALDAERQRKEDEAHRLVSGSNDPEETMEKDDFKSLLQNHKMTIAYSEVSAISAINEMIHGMYWLGVSFQYEGVRLSHLGSMKATNGAVFYKSVLPRPEKETHILANKSVRDILEHMTEQLNLQYVIEGNTVKISDAPPPLFPEWGTGGIPAYVLFQKLRGYSRTQLEKYKGKEFKINGYIQNMGTAGNRNYMMTLDSDQIIMQIPLYNVDLGNWSDLNEKLKGWKTESKKAKKESVTKNRKNKSKGEFERITYGSNNVYVTAYVTAEGVKGGKLYLTEAKKVSVKGLGRRITLDEDND</sequence>